<dbReference type="Proteomes" id="UP000011518">
    <property type="component" value="Unassembled WGS sequence"/>
</dbReference>
<protein>
    <submittedName>
        <fullName evidence="3">Uncharacterized protein</fullName>
    </submittedName>
</protein>
<dbReference type="PANTHER" id="PTHR31281">
    <property type="entry name" value="PROTEIN FAM219A"/>
    <property type="match status" value="1"/>
</dbReference>
<organism evidence="3 4">
    <name type="scientific">Tupaia chinensis</name>
    <name type="common">Chinese tree shrew</name>
    <name type="synonym">Tupaia belangeri chinensis</name>
    <dbReference type="NCBI Taxonomy" id="246437"/>
    <lineage>
        <taxon>Eukaryota</taxon>
        <taxon>Metazoa</taxon>
        <taxon>Chordata</taxon>
        <taxon>Craniata</taxon>
        <taxon>Vertebrata</taxon>
        <taxon>Euteleostomi</taxon>
        <taxon>Mammalia</taxon>
        <taxon>Eutheria</taxon>
        <taxon>Euarchontoglires</taxon>
        <taxon>Scandentia</taxon>
        <taxon>Tupaiidae</taxon>
        <taxon>Tupaia</taxon>
    </lineage>
</organism>
<keyword evidence="2" id="KW-0812">Transmembrane</keyword>
<dbReference type="PANTHER" id="PTHR31281:SF3">
    <property type="entry name" value="PROTEIN FAM219A"/>
    <property type="match status" value="1"/>
</dbReference>
<dbReference type="AlphaFoldDB" id="L9KQT2"/>
<evidence type="ECO:0000313" key="3">
    <source>
        <dbReference type="EMBL" id="ELW65136.1"/>
    </source>
</evidence>
<gene>
    <name evidence="3" type="ORF">TREES_T100019421</name>
</gene>
<keyword evidence="2" id="KW-1133">Transmembrane helix</keyword>
<dbReference type="EMBL" id="KB320702">
    <property type="protein sequence ID" value="ELW65136.1"/>
    <property type="molecule type" value="Genomic_DNA"/>
</dbReference>
<reference evidence="4" key="2">
    <citation type="journal article" date="2013" name="Nat. Commun.">
        <title>Genome of the Chinese tree shrew.</title>
        <authorList>
            <person name="Fan Y."/>
            <person name="Huang Z.Y."/>
            <person name="Cao C.C."/>
            <person name="Chen C.S."/>
            <person name="Chen Y.X."/>
            <person name="Fan D.D."/>
            <person name="He J."/>
            <person name="Hou H.L."/>
            <person name="Hu L."/>
            <person name="Hu X.T."/>
            <person name="Jiang X.T."/>
            <person name="Lai R."/>
            <person name="Lang Y.S."/>
            <person name="Liang B."/>
            <person name="Liao S.G."/>
            <person name="Mu D."/>
            <person name="Ma Y.Y."/>
            <person name="Niu Y.Y."/>
            <person name="Sun X.Q."/>
            <person name="Xia J.Q."/>
            <person name="Xiao J."/>
            <person name="Xiong Z.Q."/>
            <person name="Xu L."/>
            <person name="Yang L."/>
            <person name="Zhang Y."/>
            <person name="Zhao W."/>
            <person name="Zhao X.D."/>
            <person name="Zheng Y.T."/>
            <person name="Zhou J.M."/>
            <person name="Zhu Y.B."/>
            <person name="Zhang G.J."/>
            <person name="Wang J."/>
            <person name="Yao Y.G."/>
        </authorList>
    </citation>
    <scope>NUCLEOTIDE SEQUENCE [LARGE SCALE GENOMIC DNA]</scope>
</reference>
<keyword evidence="2" id="KW-0472">Membrane</keyword>
<evidence type="ECO:0000313" key="4">
    <source>
        <dbReference type="Proteomes" id="UP000011518"/>
    </source>
</evidence>
<reference evidence="4" key="1">
    <citation type="submission" date="2012-07" db="EMBL/GenBank/DDBJ databases">
        <title>Genome of the Chinese tree shrew, a rising model animal genetically related to primates.</title>
        <authorList>
            <person name="Zhang G."/>
            <person name="Fan Y."/>
            <person name="Yao Y."/>
            <person name="Huang Z."/>
        </authorList>
    </citation>
    <scope>NUCLEOTIDE SEQUENCE [LARGE SCALE GENOMIC DNA]</scope>
</reference>
<dbReference type="InterPro" id="IPR029339">
    <property type="entry name" value="FAM219"/>
</dbReference>
<keyword evidence="4" id="KW-1185">Reference proteome</keyword>
<sequence>MTKSDVLACKTREQVNQDLSQQLLQDACALDETPDDEDLDLILIPLNLWPPSMFLLLGLLSWGLFLLDPPADKTLKMAF</sequence>
<comment type="similarity">
    <text evidence="1">Belongs to the FAM219 family.</text>
</comment>
<evidence type="ECO:0000256" key="2">
    <source>
        <dbReference type="SAM" id="Phobius"/>
    </source>
</evidence>
<dbReference type="InParanoid" id="L9KQT2"/>
<name>L9KQT2_TUPCH</name>
<accession>L9KQT2</accession>
<evidence type="ECO:0000256" key="1">
    <source>
        <dbReference type="ARBA" id="ARBA00010549"/>
    </source>
</evidence>
<feature type="transmembrane region" description="Helical" evidence="2">
    <location>
        <begin position="48"/>
        <end position="67"/>
    </location>
</feature>
<proteinExistence type="inferred from homology"/>
<dbReference type="Pfam" id="PF15260">
    <property type="entry name" value="FAM219A"/>
    <property type="match status" value="1"/>
</dbReference>